<sequence>MTAVKAEPDSDTILVAHDLSARAARPESNDGAHSRPALTSKSVNHVKGAHVKDKDSQTRKIESLLLKSGQVTAEKDSMTPLIKKEGKPENSISDLAEDIDPPSVIISAKQSAGVKRPAQGSPSKPPKKRELKERVKEIPNSAEIKKERIKAQPETPGKYIPIDEVLYESRGKESGSLFQDLEQQSERDFCSSAASWTLNEWIEQGQQLLDAHTRLIGRLVQHRIELSLKLQVITSAVNDRAAALNEQGLLVDQKLEKIKTLGEEILHII</sequence>
<dbReference type="InterPro" id="IPR029178">
    <property type="entry name" value="Ecm11_C"/>
</dbReference>
<evidence type="ECO:0000256" key="1">
    <source>
        <dbReference type="SAM" id="MobiDB-lite"/>
    </source>
</evidence>
<reference evidence="4" key="1">
    <citation type="journal article" date="2013" name="Genome Announc.">
        <title>Genome sequence of the food spoilage yeast Zygosaccharomyces bailii CLIB 213(T).</title>
        <authorList>
            <person name="Galeote V."/>
            <person name="Bigey F."/>
            <person name="Devillers H."/>
            <person name="Neuveglise C."/>
            <person name="Dequin S."/>
        </authorList>
    </citation>
    <scope>NUCLEOTIDE SEQUENCE [LARGE SCALE GENOMIC DNA]</scope>
    <source>
        <strain evidence="4">CLIB 213 / ATCC 58445 / CBS 680 / CCRC 21525 / NBRC 1098 / NCYC 1416 / NRRL Y-2227</strain>
    </source>
</reference>
<feature type="compositionally biased region" description="Basic and acidic residues" evidence="1">
    <location>
        <begin position="24"/>
        <end position="33"/>
    </location>
</feature>
<evidence type="ECO:0000313" key="3">
    <source>
        <dbReference type="EMBL" id="CDF89841.1"/>
    </source>
</evidence>
<gene>
    <name evidence="3" type="ORF">BN860_02982g</name>
</gene>
<keyword evidence="4" id="KW-1185">Reference proteome</keyword>
<dbReference type="Proteomes" id="UP000019375">
    <property type="component" value="Unassembled WGS sequence"/>
</dbReference>
<dbReference type="Pfam" id="PF15463">
    <property type="entry name" value="ECM11"/>
    <property type="match status" value="1"/>
</dbReference>
<name>A0A8J2T7B2_ZYGB2</name>
<dbReference type="EMBL" id="HG316458">
    <property type="protein sequence ID" value="CDF89841.1"/>
    <property type="molecule type" value="Genomic_DNA"/>
</dbReference>
<evidence type="ECO:0000313" key="4">
    <source>
        <dbReference type="Proteomes" id="UP000019375"/>
    </source>
</evidence>
<protein>
    <submittedName>
        <fullName evidence="3">ZYBA0S05-02982g1_1</fullName>
    </submittedName>
</protein>
<accession>A0A8J2T7B2</accession>
<feature type="region of interest" description="Disordered" evidence="1">
    <location>
        <begin position="72"/>
        <end position="134"/>
    </location>
</feature>
<proteinExistence type="predicted"/>
<feature type="compositionally biased region" description="Basic and acidic residues" evidence="1">
    <location>
        <begin position="50"/>
        <end position="59"/>
    </location>
</feature>
<evidence type="ECO:0000259" key="2">
    <source>
        <dbReference type="Pfam" id="PF15463"/>
    </source>
</evidence>
<organism evidence="3 4">
    <name type="scientific">Zygosaccharomyces bailii (strain CLIB 213 / ATCC 58445 / CBS 680 / BCRC 21525 / NBRC 1098 / NCYC 1416 / NRRL Y-2227)</name>
    <dbReference type="NCBI Taxonomy" id="1333698"/>
    <lineage>
        <taxon>Eukaryota</taxon>
        <taxon>Fungi</taxon>
        <taxon>Dikarya</taxon>
        <taxon>Ascomycota</taxon>
        <taxon>Saccharomycotina</taxon>
        <taxon>Saccharomycetes</taxon>
        <taxon>Saccharomycetales</taxon>
        <taxon>Saccharomycetaceae</taxon>
        <taxon>Zygosaccharomyces</taxon>
    </lineage>
</organism>
<feature type="compositionally biased region" description="Basic and acidic residues" evidence="1">
    <location>
        <begin position="73"/>
        <end position="88"/>
    </location>
</feature>
<dbReference type="AlphaFoldDB" id="A0A8J2T7B2"/>
<feature type="domain" description="Extracellular mutant protein 11 C-terminal" evidence="2">
    <location>
        <begin position="177"/>
        <end position="266"/>
    </location>
</feature>
<feature type="region of interest" description="Disordered" evidence="1">
    <location>
        <begin position="18"/>
        <end position="59"/>
    </location>
</feature>
<dbReference type="OrthoDB" id="4056678at2759"/>